<feature type="chain" id="PRO_5025412633" evidence="7">
    <location>
        <begin position="23"/>
        <end position="500"/>
    </location>
</feature>
<dbReference type="InterPro" id="IPR036056">
    <property type="entry name" value="Fibrinogen-like_C"/>
</dbReference>
<organism evidence="9 10">
    <name type="scientific">Salmo trutta</name>
    <name type="common">Brown trout</name>
    <dbReference type="NCBI Taxonomy" id="8032"/>
    <lineage>
        <taxon>Eukaryota</taxon>
        <taxon>Metazoa</taxon>
        <taxon>Chordata</taxon>
        <taxon>Craniata</taxon>
        <taxon>Vertebrata</taxon>
        <taxon>Euteleostomi</taxon>
        <taxon>Actinopterygii</taxon>
        <taxon>Neopterygii</taxon>
        <taxon>Teleostei</taxon>
        <taxon>Protacanthopterygii</taxon>
        <taxon>Salmoniformes</taxon>
        <taxon>Salmonidae</taxon>
        <taxon>Salmoninae</taxon>
        <taxon>Salmo</taxon>
    </lineage>
</organism>
<reference evidence="9" key="2">
    <citation type="submission" date="2025-09" db="UniProtKB">
        <authorList>
            <consortium name="Ensembl"/>
        </authorList>
    </citation>
    <scope>IDENTIFICATION</scope>
</reference>
<keyword evidence="4" id="KW-0325">Glycoprotein</keyword>
<feature type="domain" description="Fibrinogen C-terminal" evidence="8">
    <location>
        <begin position="271"/>
        <end position="493"/>
    </location>
</feature>
<dbReference type="GO" id="GO:0005201">
    <property type="term" value="F:extracellular matrix structural constituent"/>
    <property type="evidence" value="ECO:0007669"/>
    <property type="project" value="TreeGrafter"/>
</dbReference>
<dbReference type="OrthoDB" id="7871457at2759"/>
<dbReference type="GeneTree" id="ENSGT00940000164041"/>
<evidence type="ECO:0000259" key="8">
    <source>
        <dbReference type="PROSITE" id="PS51406"/>
    </source>
</evidence>
<evidence type="ECO:0000256" key="4">
    <source>
        <dbReference type="ARBA" id="ARBA00023180"/>
    </source>
</evidence>
<keyword evidence="3" id="KW-1015">Disulfide bond</keyword>
<proteinExistence type="predicted"/>
<dbReference type="GO" id="GO:0005577">
    <property type="term" value="C:fibrinogen complex"/>
    <property type="evidence" value="ECO:0007669"/>
    <property type="project" value="TreeGrafter"/>
</dbReference>
<gene>
    <name evidence="9" type="primary">LOC115161913</name>
</gene>
<feature type="compositionally biased region" description="Basic and acidic residues" evidence="6">
    <location>
        <begin position="29"/>
        <end position="46"/>
    </location>
</feature>
<dbReference type="RefSeq" id="XP_029568598.1">
    <property type="nucleotide sequence ID" value="XM_029712738.1"/>
</dbReference>
<feature type="compositionally biased region" description="Basic and acidic residues" evidence="6">
    <location>
        <begin position="54"/>
        <end position="104"/>
    </location>
</feature>
<dbReference type="AlphaFoldDB" id="A0A673ZV84"/>
<keyword evidence="2" id="KW-0964">Secreted</keyword>
<evidence type="ECO:0000256" key="1">
    <source>
        <dbReference type="ARBA" id="ARBA00004613"/>
    </source>
</evidence>
<dbReference type="CDD" id="cd00087">
    <property type="entry name" value="FReD"/>
    <property type="match status" value="1"/>
</dbReference>
<evidence type="ECO:0000256" key="2">
    <source>
        <dbReference type="ARBA" id="ARBA00022525"/>
    </source>
</evidence>
<keyword evidence="7" id="KW-0732">Signal</keyword>
<dbReference type="GeneID" id="115161913"/>
<dbReference type="InterPro" id="IPR002181">
    <property type="entry name" value="Fibrinogen_a/b/g_C_dom"/>
</dbReference>
<dbReference type="SMART" id="SM00186">
    <property type="entry name" value="FBG"/>
    <property type="match status" value="1"/>
</dbReference>
<dbReference type="PANTHER" id="PTHR47221">
    <property type="entry name" value="FIBRINOGEN ALPHA CHAIN"/>
    <property type="match status" value="1"/>
</dbReference>
<name>A0A673ZV84_SALTR</name>
<feature type="coiled-coil region" evidence="5">
    <location>
        <begin position="156"/>
        <end position="246"/>
    </location>
</feature>
<evidence type="ECO:0000256" key="7">
    <source>
        <dbReference type="SAM" id="SignalP"/>
    </source>
</evidence>
<dbReference type="PROSITE" id="PS00514">
    <property type="entry name" value="FIBRINOGEN_C_1"/>
    <property type="match status" value="1"/>
</dbReference>
<accession>A0A673ZV84</accession>
<feature type="signal peptide" evidence="7">
    <location>
        <begin position="1"/>
        <end position="22"/>
    </location>
</feature>
<feature type="region of interest" description="Disordered" evidence="6">
    <location>
        <begin position="28"/>
        <end position="108"/>
    </location>
</feature>
<keyword evidence="10" id="KW-1185">Reference proteome</keyword>
<evidence type="ECO:0000256" key="6">
    <source>
        <dbReference type="SAM" id="MobiDB-lite"/>
    </source>
</evidence>
<keyword evidence="5" id="KW-0175">Coiled coil</keyword>
<dbReference type="GO" id="GO:0072377">
    <property type="term" value="P:blood coagulation, common pathway"/>
    <property type="evidence" value="ECO:0007669"/>
    <property type="project" value="TreeGrafter"/>
</dbReference>
<dbReference type="InParanoid" id="A0A673ZV84"/>
<dbReference type="GO" id="GO:0034116">
    <property type="term" value="P:positive regulation of heterotypic cell-cell adhesion"/>
    <property type="evidence" value="ECO:0007669"/>
    <property type="project" value="TreeGrafter"/>
</dbReference>
<protein>
    <submittedName>
        <fullName evidence="9">Angiopoietin-related protein 7-like</fullName>
    </submittedName>
</protein>
<dbReference type="Pfam" id="PF00147">
    <property type="entry name" value="Fibrinogen_C"/>
    <property type="match status" value="1"/>
</dbReference>
<evidence type="ECO:0000256" key="5">
    <source>
        <dbReference type="SAM" id="Coils"/>
    </source>
</evidence>
<dbReference type="GO" id="GO:0070527">
    <property type="term" value="P:platelet aggregation"/>
    <property type="evidence" value="ECO:0007669"/>
    <property type="project" value="TreeGrafter"/>
</dbReference>
<dbReference type="FunFam" id="3.90.215.10:FF:000001">
    <property type="entry name" value="Tenascin isoform 1"/>
    <property type="match status" value="1"/>
</dbReference>
<dbReference type="NCBIfam" id="NF040941">
    <property type="entry name" value="GGGWT_bact"/>
    <property type="match status" value="1"/>
</dbReference>
<evidence type="ECO:0000256" key="3">
    <source>
        <dbReference type="ARBA" id="ARBA00023157"/>
    </source>
</evidence>
<dbReference type="InterPro" id="IPR014716">
    <property type="entry name" value="Fibrinogen_a/b/g_C_1"/>
</dbReference>
<dbReference type="PROSITE" id="PS51406">
    <property type="entry name" value="FIBRINOGEN_C_2"/>
    <property type="match status" value="1"/>
</dbReference>
<reference evidence="9" key="1">
    <citation type="submission" date="2025-08" db="UniProtKB">
        <authorList>
            <consortium name="Ensembl"/>
        </authorList>
    </citation>
    <scope>IDENTIFICATION</scope>
</reference>
<dbReference type="InterPro" id="IPR037579">
    <property type="entry name" value="FIB_ANG-like"/>
</dbReference>
<dbReference type="KEGG" id="stru:115161913"/>
<dbReference type="Gene3D" id="3.90.215.10">
    <property type="entry name" value="Gamma Fibrinogen, chain A, domain 1"/>
    <property type="match status" value="1"/>
</dbReference>
<evidence type="ECO:0000313" key="10">
    <source>
        <dbReference type="Proteomes" id="UP000472277"/>
    </source>
</evidence>
<dbReference type="Proteomes" id="UP000472277">
    <property type="component" value="Chromosome 25"/>
</dbReference>
<dbReference type="OMA" id="IQCGEYS"/>
<comment type="subcellular location">
    <subcellularLocation>
        <location evidence="1">Secreted</location>
    </subcellularLocation>
</comment>
<dbReference type="GO" id="GO:0042730">
    <property type="term" value="P:fibrinolysis"/>
    <property type="evidence" value="ECO:0007669"/>
    <property type="project" value="TreeGrafter"/>
</dbReference>
<dbReference type="SUPFAM" id="SSF56496">
    <property type="entry name" value="Fibrinogen C-terminal domain-like"/>
    <property type="match status" value="1"/>
</dbReference>
<dbReference type="InterPro" id="IPR020837">
    <property type="entry name" value="Fibrinogen_CS"/>
</dbReference>
<dbReference type="Ensembl" id="ENSSTUT00000053104.1">
    <property type="protein sequence ID" value="ENSSTUP00000050783.1"/>
    <property type="gene ID" value="ENSSTUG00000021471.1"/>
</dbReference>
<dbReference type="PANTHER" id="PTHR47221:SF5">
    <property type="entry name" value="FIBRINOGEN C-TERMINAL DOMAIN-CONTAINING PROTEIN"/>
    <property type="match status" value="1"/>
</dbReference>
<sequence length="500" mass="58094">MRPPLLLTAVLLALWTVALVTGDYTYTDTHQDRADDSNTDGHRDTQSDSGIDMPPKDILPETQTDSHRDTQTDTHDPYDQHPDTNPDSHPNSHPDVHEHPDSHRISSGLMQCGEYSNEVLPNGQCRVTATLPQLQHQRCPDMFRCTDEVSYWLQENQERKQQLQDLQETISQLQEELRSHRHRIKVLELQGEERNNVNESLEERFRVLELQYAEADSLLHTHSSILFDLQTQVRNLTMTVERIKRNPGCMINIVRTSPLLSAQEALHPEVQHVRNCPIDCASLYYNGVYRSGVYTVVPSLSSHPVEVYCDMDTEGGGWTVFQRRQDGKVNFNRGWQDYKEGFGELRSEYWLGNEHIHHLSTQGDYSLRIDLEDWTHHHKHAFYQSFSIEDEENHYRLHVSGYSGTVEDSFSWYHDKQDFSTPDTGDICAEISHAGWWYHQCFYANLNGVYYKGGRYSSKAKTLLGPDGVVWYSWKDSDYYSLRKTSMMIRPRTFRPRLSP</sequence>
<evidence type="ECO:0000313" key="9">
    <source>
        <dbReference type="Ensembl" id="ENSSTUP00000050783.1"/>
    </source>
</evidence>
<dbReference type="GO" id="GO:0030674">
    <property type="term" value="F:protein-macromolecule adaptor activity"/>
    <property type="evidence" value="ECO:0007669"/>
    <property type="project" value="TreeGrafter"/>
</dbReference>